<protein>
    <submittedName>
        <fullName evidence="9">Type VII secretion integral membrane protein EccD</fullName>
    </submittedName>
</protein>
<feature type="transmembrane region" description="Helical" evidence="7">
    <location>
        <begin position="437"/>
        <end position="463"/>
    </location>
</feature>
<evidence type="ECO:0000256" key="3">
    <source>
        <dbReference type="ARBA" id="ARBA00022475"/>
    </source>
</evidence>
<dbReference type="Gene3D" id="3.10.20.90">
    <property type="entry name" value="Phosphatidylinositol 3-kinase Catalytic Subunit, Chain A, domain 1"/>
    <property type="match status" value="1"/>
</dbReference>
<evidence type="ECO:0000256" key="4">
    <source>
        <dbReference type="ARBA" id="ARBA00022692"/>
    </source>
</evidence>
<dbReference type="AlphaFoldDB" id="A0A1H0E935"/>
<dbReference type="NCBIfam" id="TIGR03920">
    <property type="entry name" value="T7SS_EccD"/>
    <property type="match status" value="1"/>
</dbReference>
<name>A0A1H0E935_9PSEU</name>
<dbReference type="EMBL" id="FNIX01000001">
    <property type="protein sequence ID" value="SDN78808.1"/>
    <property type="molecule type" value="Genomic_DNA"/>
</dbReference>
<keyword evidence="5 7" id="KW-1133">Transmembrane helix</keyword>
<dbReference type="RefSeq" id="WP_090094726.1">
    <property type="nucleotide sequence ID" value="NZ_FNIX01000001.1"/>
</dbReference>
<keyword evidence="10" id="KW-1185">Reference proteome</keyword>
<feature type="transmembrane region" description="Helical" evidence="7">
    <location>
        <begin position="323"/>
        <end position="343"/>
    </location>
</feature>
<dbReference type="PIRSF" id="PIRSF017804">
    <property type="entry name" value="Secretion_EccD1"/>
    <property type="match status" value="1"/>
</dbReference>
<dbReference type="Pfam" id="PF19053">
    <property type="entry name" value="EccD"/>
    <property type="match status" value="1"/>
</dbReference>
<dbReference type="InterPro" id="IPR024962">
    <property type="entry name" value="YukD-like"/>
</dbReference>
<feature type="transmembrane region" description="Helical" evidence="7">
    <location>
        <begin position="261"/>
        <end position="279"/>
    </location>
</feature>
<evidence type="ECO:0000256" key="6">
    <source>
        <dbReference type="ARBA" id="ARBA00023136"/>
    </source>
</evidence>
<evidence type="ECO:0000256" key="1">
    <source>
        <dbReference type="ARBA" id="ARBA00004651"/>
    </source>
</evidence>
<evidence type="ECO:0000313" key="10">
    <source>
        <dbReference type="Proteomes" id="UP000199691"/>
    </source>
</evidence>
<feature type="transmembrane region" description="Helical" evidence="7">
    <location>
        <begin position="180"/>
        <end position="200"/>
    </location>
</feature>
<keyword evidence="3" id="KW-1003">Cell membrane</keyword>
<evidence type="ECO:0000256" key="7">
    <source>
        <dbReference type="SAM" id="Phobius"/>
    </source>
</evidence>
<dbReference type="Proteomes" id="UP000199691">
    <property type="component" value="Unassembled WGS sequence"/>
</dbReference>
<evidence type="ECO:0000256" key="5">
    <source>
        <dbReference type="ARBA" id="ARBA00022989"/>
    </source>
</evidence>
<reference evidence="10" key="1">
    <citation type="submission" date="2016-10" db="EMBL/GenBank/DDBJ databases">
        <authorList>
            <person name="Varghese N."/>
            <person name="Submissions S."/>
        </authorList>
    </citation>
    <scope>NUCLEOTIDE SEQUENCE [LARGE SCALE GENOMIC DNA]</scope>
    <source>
        <strain evidence="10">CGMCC 4.6609</strain>
    </source>
</reference>
<evidence type="ECO:0000259" key="8">
    <source>
        <dbReference type="Pfam" id="PF19053"/>
    </source>
</evidence>
<feature type="transmembrane region" description="Helical" evidence="7">
    <location>
        <begin position="153"/>
        <end position="173"/>
    </location>
</feature>
<organism evidence="9 10">
    <name type="scientific">Lentzea jiangxiensis</name>
    <dbReference type="NCBI Taxonomy" id="641025"/>
    <lineage>
        <taxon>Bacteria</taxon>
        <taxon>Bacillati</taxon>
        <taxon>Actinomycetota</taxon>
        <taxon>Actinomycetes</taxon>
        <taxon>Pseudonocardiales</taxon>
        <taxon>Pseudonocardiaceae</taxon>
        <taxon>Lentzea</taxon>
    </lineage>
</organism>
<feature type="transmembrane region" description="Helical" evidence="7">
    <location>
        <begin position="403"/>
        <end position="425"/>
    </location>
</feature>
<feature type="transmembrane region" description="Helical" evidence="7">
    <location>
        <begin position="237"/>
        <end position="255"/>
    </location>
</feature>
<comment type="similarity">
    <text evidence="2">Belongs to the EccD/Snm4 family.</text>
</comment>
<accession>A0A1H0E935</accession>
<proteinExistence type="inferred from homology"/>
<gene>
    <name evidence="9" type="ORF">SAMN05421507_101282</name>
</gene>
<dbReference type="InterPro" id="IPR044049">
    <property type="entry name" value="EccD_transm"/>
</dbReference>
<evidence type="ECO:0000256" key="2">
    <source>
        <dbReference type="ARBA" id="ARBA00006162"/>
    </source>
</evidence>
<dbReference type="Pfam" id="PF08817">
    <property type="entry name" value="YukD"/>
    <property type="match status" value="1"/>
</dbReference>
<dbReference type="InterPro" id="IPR006707">
    <property type="entry name" value="T7SS_EccD"/>
</dbReference>
<comment type="subcellular location">
    <subcellularLocation>
        <location evidence="1">Cell membrane</location>
        <topology evidence="1">Multi-pass membrane protein</topology>
    </subcellularLocation>
</comment>
<dbReference type="GO" id="GO:0005886">
    <property type="term" value="C:plasma membrane"/>
    <property type="evidence" value="ECO:0007669"/>
    <property type="project" value="UniProtKB-SubCell"/>
</dbReference>
<keyword evidence="6 7" id="KW-0472">Membrane</keyword>
<dbReference type="STRING" id="641025.SAMN05421507_101282"/>
<feature type="transmembrane region" description="Helical" evidence="7">
    <location>
        <begin position="377"/>
        <end position="397"/>
    </location>
</feature>
<evidence type="ECO:0000313" key="9">
    <source>
        <dbReference type="EMBL" id="SDN78808.1"/>
    </source>
</evidence>
<sequence>MATGTTVFSRVTVVAPRTRIDVALPADVAVADLLPMLLDMAREATPDGGVRHGGWCLAKLGDSPLDPARTLASLGVVDGELLQLRRRNENPPPPLYDDVVDAIAESDPDSFRPWTRETAQRFGHIAGALALIAAAVALFLSGPVTAGGTGSGLAAAIAGGVAAVAALAAGATIARAYGAVSTGVLIAACGSLPMAFVAGYHAVPGVGFNPKMLLASALMMIFAWGGILLIGQGITVFIAAATGGTLVALAFLVATFVEHPLAGVAAATGAVALAALSMLPRLTLQLAKIPPPVVPTNAEDLKEDSGFPEYAVIERRTAVAHEYLTGMIIGTGTVAALAAIVAAGNSGDSVWGPIYGVVVAIVLMMRGRAYANGAQAVALLSTGMFASAGILLGWLISTSSFNRIAFVFGTLLVLGALALVLGVIFPGQKFSPPLRRTVDIIEAILIASVLPLALAVMDMYAVFRGLITL</sequence>
<feature type="transmembrane region" description="Helical" evidence="7">
    <location>
        <begin position="212"/>
        <end position="230"/>
    </location>
</feature>
<dbReference type="OrthoDB" id="4156660at2"/>
<feature type="transmembrane region" description="Helical" evidence="7">
    <location>
        <begin position="122"/>
        <end position="141"/>
    </location>
</feature>
<feature type="domain" description="EccD-like transmembrane" evidence="8">
    <location>
        <begin position="120"/>
        <end position="466"/>
    </location>
</feature>
<keyword evidence="4 7" id="KW-0812">Transmembrane</keyword>